<comment type="caution">
    <text evidence="1">The sequence shown here is derived from an EMBL/GenBank/DDBJ whole genome shotgun (WGS) entry which is preliminary data.</text>
</comment>
<name>Z9JIA5_9GAMM</name>
<accession>Z9JIA5</accession>
<reference evidence="1 2" key="1">
    <citation type="journal article" date="2014" name="Genome Announc.">
        <title>Draft Genome Sequence of Xylella fastidiosa Pear Leaf Scorch Strain in Taiwan.</title>
        <authorList>
            <person name="Su C.C."/>
            <person name="Deng W.L."/>
            <person name="Jan F.J."/>
            <person name="Chang C.J."/>
            <person name="Huang H."/>
            <person name="Chen J."/>
        </authorList>
    </citation>
    <scope>NUCLEOTIDE SEQUENCE [LARGE SCALE GENOMIC DNA]</scope>
    <source>
        <strain evidence="1 2">PLS229</strain>
    </source>
</reference>
<protein>
    <submittedName>
        <fullName evidence="1">Uncharacterized protein</fullName>
    </submittedName>
</protein>
<dbReference type="EMBL" id="JDSQ01000010">
    <property type="protein sequence ID" value="EWS78120.1"/>
    <property type="molecule type" value="Genomic_DNA"/>
</dbReference>
<dbReference type="AlphaFoldDB" id="Z9JIA5"/>
<sequence length="57" mass="5839">MSLRGAARCVVLATLPRLKMPTLSISGSERGFAVTKYRVVCLVAGVTVSCGAGATVI</sequence>
<proteinExistence type="predicted"/>
<evidence type="ECO:0000313" key="2">
    <source>
        <dbReference type="Proteomes" id="UP000020406"/>
    </source>
</evidence>
<gene>
    <name evidence="1" type="ORF">AF72_07120</name>
</gene>
<organism evidence="1 2">
    <name type="scientific">Xylella taiwanensis</name>
    <dbReference type="NCBI Taxonomy" id="1444770"/>
    <lineage>
        <taxon>Bacteria</taxon>
        <taxon>Pseudomonadati</taxon>
        <taxon>Pseudomonadota</taxon>
        <taxon>Gammaproteobacteria</taxon>
        <taxon>Lysobacterales</taxon>
        <taxon>Lysobacteraceae</taxon>
        <taxon>Xylella</taxon>
    </lineage>
</organism>
<dbReference type="PATRIC" id="fig|1444770.3.peg.1689"/>
<evidence type="ECO:0000313" key="1">
    <source>
        <dbReference type="EMBL" id="EWS78120.1"/>
    </source>
</evidence>
<dbReference type="Proteomes" id="UP000020406">
    <property type="component" value="Unassembled WGS sequence"/>
</dbReference>